<dbReference type="InterPro" id="IPR017511">
    <property type="entry name" value="PQQ_mDH"/>
</dbReference>
<comment type="subcellular location">
    <subcellularLocation>
        <location evidence="2">Cell membrane</location>
        <topology evidence="2">Multi-pass membrane protein</topology>
    </subcellularLocation>
</comment>
<dbReference type="PANTHER" id="PTHR32303">
    <property type="entry name" value="QUINOPROTEIN ALCOHOL DEHYDROGENASE (CYTOCHROME C)"/>
    <property type="match status" value="1"/>
</dbReference>
<sequence>MASDAKPETTGRWAHIILGVLFALSGLYFAVGGGILIARGGSWYYLICGLAILALAWGLFRNKLYVGPLYAIIFVATLAWSFWEAGLDFWPLFTRLFIFLVAGALLAFAIPSLRRNAGAEGKTGLHAAIGGVLAAAAIVMFAGTYKDRGIYNAPAPTAAAAVTPETEHRNWDNYGGNAEGERFVALDQINRDNVQNLEVAWTYRHGDIPESPNGLGREDLNTPLQIGNTVFFCTPKNNVVALDATTGEEKWKTIIDSKLGNWARCRGIAYYDGTGAEPNRAQAGVEKRFGYVANTDPGVCPRRILTNTVDTELIAINADTGEFCSDFGTNGRVNLYDGMGEGPGDYKQTSAPTLAGDVIVVGGFVSDNVSTEVPSGVIRAFDVKTGELRWAWDSGNPAVTGAPTPDMPYTRGSPNVWAPMSYDPQTDTVFLPMGNNSPDLWGGNRDENRERYSASIVALNASNGRPVWHYQTVHNDLWDFDIPMQPTLTTFPKDGQDVPAVIFGTKQGMFFVLDRKTGQPLTEVEERPVPAGNLKGEKYSPTQPFSVGMPQIGNELFTEADMWGATPFDQLLCRIDFKGMTNYGLFVPPGLEKQLLLPGSLGGFNWGGISVDPTGHTIFVNDLRLGLRLQLGERTSEDEVLPAGTSLPMAGTPYYVKEKTRFYSPLGIPCQEPPFGTMTAIDLKTQKIAWSVPAGTVKDASVLGFKLGLGIPVGLPTIGGSMVTQGGVLFFASTLDYYLRAYDSSTGKELWKGRLPVGSQATPISYKSPTTGEQFVLISAGGARNSDDRGDYVIAYKLRK</sequence>
<dbReference type="PROSITE" id="PS00364">
    <property type="entry name" value="BACTERIAL_PQQ_2"/>
    <property type="match status" value="1"/>
</dbReference>
<feature type="transmembrane region" description="Helical" evidence="10">
    <location>
        <begin position="43"/>
        <end position="60"/>
    </location>
</feature>
<name>A0A7W9S7Z5_9HYPH</name>
<dbReference type="Pfam" id="PF01011">
    <property type="entry name" value="PQQ"/>
    <property type="match status" value="1"/>
</dbReference>
<evidence type="ECO:0000256" key="3">
    <source>
        <dbReference type="ARBA" id="ARBA00008156"/>
    </source>
</evidence>
<evidence type="ECO:0000256" key="9">
    <source>
        <dbReference type="ARBA" id="ARBA00023136"/>
    </source>
</evidence>
<evidence type="ECO:0000313" key="13">
    <source>
        <dbReference type="Proteomes" id="UP000533306"/>
    </source>
</evidence>
<keyword evidence="8 12" id="KW-0560">Oxidoreductase</keyword>
<keyword evidence="13" id="KW-1185">Reference proteome</keyword>
<dbReference type="SMART" id="SM00564">
    <property type="entry name" value="PQQ"/>
    <property type="match status" value="5"/>
</dbReference>
<dbReference type="SUPFAM" id="SSF50998">
    <property type="entry name" value="Quinoprotein alcohol dehydrogenase-like"/>
    <property type="match status" value="1"/>
</dbReference>
<dbReference type="CDD" id="cd10280">
    <property type="entry name" value="PQQ_mGDH"/>
    <property type="match status" value="1"/>
</dbReference>
<feature type="domain" description="Pyrrolo-quinoline quinone repeat" evidence="11">
    <location>
        <begin position="171"/>
        <end position="776"/>
    </location>
</feature>
<evidence type="ECO:0000256" key="7">
    <source>
        <dbReference type="ARBA" id="ARBA00022989"/>
    </source>
</evidence>
<dbReference type="Gene3D" id="2.140.10.10">
    <property type="entry name" value="Quinoprotein alcohol dehydrogenase-like superfamily"/>
    <property type="match status" value="2"/>
</dbReference>
<dbReference type="AlphaFoldDB" id="A0A7W9S7Z5"/>
<keyword evidence="6" id="KW-0634">PQQ</keyword>
<comment type="similarity">
    <text evidence="3">Belongs to the bacterial PQQ dehydrogenase family.</text>
</comment>
<dbReference type="Proteomes" id="UP000533306">
    <property type="component" value="Unassembled WGS sequence"/>
</dbReference>
<dbReference type="PANTHER" id="PTHR32303:SF4">
    <property type="entry name" value="QUINOPROTEIN GLUCOSE DEHYDROGENASE"/>
    <property type="match status" value="1"/>
</dbReference>
<evidence type="ECO:0000259" key="11">
    <source>
        <dbReference type="Pfam" id="PF01011"/>
    </source>
</evidence>
<comment type="caution">
    <text evidence="12">The sequence shown here is derived from an EMBL/GenBank/DDBJ whole genome shotgun (WGS) entry which is preliminary data.</text>
</comment>
<evidence type="ECO:0000256" key="10">
    <source>
        <dbReference type="SAM" id="Phobius"/>
    </source>
</evidence>
<feature type="transmembrane region" description="Helical" evidence="10">
    <location>
        <begin position="125"/>
        <end position="145"/>
    </location>
</feature>
<dbReference type="GO" id="GO:0005886">
    <property type="term" value="C:plasma membrane"/>
    <property type="evidence" value="ECO:0007669"/>
    <property type="project" value="UniProtKB-SubCell"/>
</dbReference>
<evidence type="ECO:0000256" key="6">
    <source>
        <dbReference type="ARBA" id="ARBA00022891"/>
    </source>
</evidence>
<reference evidence="12 13" key="1">
    <citation type="submission" date="2020-08" db="EMBL/GenBank/DDBJ databases">
        <title>Genomic Encyclopedia of Type Strains, Phase IV (KMG-IV): sequencing the most valuable type-strain genomes for metagenomic binning, comparative biology and taxonomic classification.</title>
        <authorList>
            <person name="Goeker M."/>
        </authorList>
    </citation>
    <scope>NUCLEOTIDE SEQUENCE [LARGE SCALE GENOMIC DNA]</scope>
    <source>
        <strain evidence="12 13">DSM 11099</strain>
    </source>
</reference>
<dbReference type="GO" id="GO:0030288">
    <property type="term" value="C:outer membrane-bounded periplasmic space"/>
    <property type="evidence" value="ECO:0007669"/>
    <property type="project" value="InterPro"/>
</dbReference>
<dbReference type="InterPro" id="IPR002372">
    <property type="entry name" value="PQQ_rpt_dom"/>
</dbReference>
<comment type="cofactor">
    <cofactor evidence="1">
        <name>pyrroloquinoline quinone</name>
        <dbReference type="ChEBI" id="CHEBI:58442"/>
    </cofactor>
</comment>
<dbReference type="GO" id="GO:0048038">
    <property type="term" value="F:quinone binding"/>
    <property type="evidence" value="ECO:0007669"/>
    <property type="project" value="InterPro"/>
</dbReference>
<feature type="transmembrane region" description="Helical" evidence="10">
    <location>
        <begin position="89"/>
        <end position="113"/>
    </location>
</feature>
<dbReference type="InterPro" id="IPR011047">
    <property type="entry name" value="Quinoprotein_ADH-like_sf"/>
</dbReference>
<evidence type="ECO:0000313" key="12">
    <source>
        <dbReference type="EMBL" id="MBB6014663.1"/>
    </source>
</evidence>
<keyword evidence="5 10" id="KW-0812">Transmembrane</keyword>
<dbReference type="RefSeq" id="WP_183833013.1">
    <property type="nucleotide sequence ID" value="NZ_JACHEU010000008.1"/>
</dbReference>
<gene>
    <name evidence="12" type="ORF">HNR59_004059</name>
</gene>
<dbReference type="EMBL" id="JACHEU010000008">
    <property type="protein sequence ID" value="MBB6014663.1"/>
    <property type="molecule type" value="Genomic_DNA"/>
</dbReference>
<dbReference type="InterPro" id="IPR018391">
    <property type="entry name" value="PQQ_b-propeller_rpt"/>
</dbReference>
<dbReference type="EC" id="1.1.5.8" evidence="12"/>
<keyword evidence="9 10" id="KW-0472">Membrane</keyword>
<protein>
    <submittedName>
        <fullName evidence="12">Quinate dehydrogenase (Quinone)</fullName>
        <ecNumber evidence="12">1.1.5.8</ecNumber>
    </submittedName>
</protein>
<dbReference type="InterPro" id="IPR001479">
    <property type="entry name" value="Quinoprotein_DH_CS"/>
</dbReference>
<feature type="transmembrane region" description="Helical" evidence="10">
    <location>
        <begin position="12"/>
        <end position="37"/>
    </location>
</feature>
<evidence type="ECO:0000256" key="5">
    <source>
        <dbReference type="ARBA" id="ARBA00022692"/>
    </source>
</evidence>
<proteinExistence type="inferred from homology"/>
<accession>A0A7W9S7Z5</accession>
<dbReference type="GO" id="GO:0047519">
    <property type="term" value="F:quinate dehydrogenase (quinone) activity"/>
    <property type="evidence" value="ECO:0007669"/>
    <property type="project" value="UniProtKB-EC"/>
</dbReference>
<evidence type="ECO:0000256" key="1">
    <source>
        <dbReference type="ARBA" id="ARBA00001931"/>
    </source>
</evidence>
<evidence type="ECO:0000256" key="4">
    <source>
        <dbReference type="ARBA" id="ARBA00022475"/>
    </source>
</evidence>
<dbReference type="NCBIfam" id="TIGR03074">
    <property type="entry name" value="PQQ_membr_DH"/>
    <property type="match status" value="1"/>
</dbReference>
<evidence type="ECO:0000256" key="2">
    <source>
        <dbReference type="ARBA" id="ARBA00004651"/>
    </source>
</evidence>
<keyword evidence="4" id="KW-1003">Cell membrane</keyword>
<feature type="transmembrane region" description="Helical" evidence="10">
    <location>
        <begin position="65"/>
        <end position="83"/>
    </location>
</feature>
<keyword evidence="7 10" id="KW-1133">Transmembrane helix</keyword>
<organism evidence="12 13">
    <name type="scientific">Aquamicrobium lusatiense</name>
    <dbReference type="NCBI Taxonomy" id="89772"/>
    <lineage>
        <taxon>Bacteria</taxon>
        <taxon>Pseudomonadati</taxon>
        <taxon>Pseudomonadota</taxon>
        <taxon>Alphaproteobacteria</taxon>
        <taxon>Hyphomicrobiales</taxon>
        <taxon>Phyllobacteriaceae</taxon>
        <taxon>Aquamicrobium</taxon>
    </lineage>
</organism>
<evidence type="ECO:0000256" key="8">
    <source>
        <dbReference type="ARBA" id="ARBA00023002"/>
    </source>
</evidence>